<dbReference type="SUPFAM" id="SSF74788">
    <property type="entry name" value="Cullin repeat-like"/>
    <property type="match status" value="1"/>
</dbReference>
<dbReference type="InterPro" id="IPR016159">
    <property type="entry name" value="Cullin_repeat-like_dom_sf"/>
</dbReference>
<reference evidence="3 4" key="1">
    <citation type="submission" date="2024-01" db="EMBL/GenBank/DDBJ databases">
        <title>Comparative genomics of Cryptococcus and Kwoniella reveals pathogenesis evolution and contrasting modes of karyotype evolution via chromosome fusion or intercentromeric recombination.</title>
        <authorList>
            <person name="Coelho M.A."/>
            <person name="David-Palma M."/>
            <person name="Shea T."/>
            <person name="Bowers K."/>
            <person name="McGinley-Smith S."/>
            <person name="Mohammad A.W."/>
            <person name="Gnirke A."/>
            <person name="Yurkov A.M."/>
            <person name="Nowrousian M."/>
            <person name="Sun S."/>
            <person name="Cuomo C.A."/>
            <person name="Heitman J."/>
        </authorList>
    </citation>
    <scope>NUCLEOTIDE SEQUENCE [LARGE SCALE GENOMIC DNA]</scope>
    <source>
        <strain evidence="3 4">7685027</strain>
    </source>
</reference>
<gene>
    <name evidence="3" type="ORF">IAS62_006378</name>
</gene>
<proteinExistence type="inferred from homology"/>
<dbReference type="EMBL" id="CP143818">
    <property type="protein sequence ID" value="WVO24994.1"/>
    <property type="molecule type" value="Genomic_DNA"/>
</dbReference>
<dbReference type="GeneID" id="89993146"/>
<feature type="domain" description="Cullin N-terminal" evidence="2">
    <location>
        <begin position="25"/>
        <end position="213"/>
    </location>
</feature>
<dbReference type="Gene3D" id="1.20.1310.10">
    <property type="entry name" value="Cullin Repeats"/>
    <property type="match status" value="1"/>
</dbReference>
<evidence type="ECO:0000256" key="1">
    <source>
        <dbReference type="ARBA" id="ARBA00006019"/>
    </source>
</evidence>
<dbReference type="Proteomes" id="UP001432216">
    <property type="component" value="Chromosome 13"/>
</dbReference>
<sequence length="251" mass="28562">MSANEVHWVEPTEAPARDADSETCWDFIAAGVTRIVTGSTSDSQSISDHYYSLLYDTINNCCTSRTVIRGDGSFAQDEKSNHPTLLLYDRLQCLYSDYCRSVAEKLDSLPDDQLFHVYALRWGRYTAAATRLDKLFSCFNGNWTRNQHIAKRDSVFTVGMLARVTWKQHVYQHLLERGRDSFIYEALINQIEQYRNGHDVDTAVLEQAIDSYAYFGFIRPRVLGLAPHSPYLAHLKSNGGDMTKGNFIPAQ</sequence>
<accession>A0ABZ2B3M1</accession>
<name>A0ABZ2B3M1_9TREE</name>
<evidence type="ECO:0000259" key="2">
    <source>
        <dbReference type="Pfam" id="PF00888"/>
    </source>
</evidence>
<keyword evidence="4" id="KW-1185">Reference proteome</keyword>
<comment type="similarity">
    <text evidence="1">Belongs to the cullin family.</text>
</comment>
<dbReference type="InterPro" id="IPR001373">
    <property type="entry name" value="Cullin_N"/>
</dbReference>
<organism evidence="3 4">
    <name type="scientific">Cryptococcus decagattii</name>
    <dbReference type="NCBI Taxonomy" id="1859122"/>
    <lineage>
        <taxon>Eukaryota</taxon>
        <taxon>Fungi</taxon>
        <taxon>Dikarya</taxon>
        <taxon>Basidiomycota</taxon>
        <taxon>Agaricomycotina</taxon>
        <taxon>Tremellomycetes</taxon>
        <taxon>Tremellales</taxon>
        <taxon>Cryptococcaceae</taxon>
        <taxon>Cryptococcus</taxon>
        <taxon>Cryptococcus gattii species complex</taxon>
    </lineage>
</organism>
<evidence type="ECO:0000313" key="3">
    <source>
        <dbReference type="EMBL" id="WVO24994.1"/>
    </source>
</evidence>
<dbReference type="Pfam" id="PF00888">
    <property type="entry name" value="Cullin"/>
    <property type="match status" value="1"/>
</dbReference>
<evidence type="ECO:0000313" key="4">
    <source>
        <dbReference type="Proteomes" id="UP001432216"/>
    </source>
</evidence>
<protein>
    <recommendedName>
        <fullName evidence="2">Cullin N-terminal domain-containing protein</fullName>
    </recommendedName>
</protein>
<dbReference type="RefSeq" id="XP_064724233.1">
    <property type="nucleotide sequence ID" value="XM_064868161.1"/>
</dbReference>